<reference evidence="5" key="1">
    <citation type="submission" date="2023-10" db="EMBL/GenBank/DDBJ databases">
        <authorList>
            <person name="Noh H."/>
        </authorList>
    </citation>
    <scope>NUCLEOTIDE SEQUENCE</scope>
    <source>
        <strain evidence="5">DUCC4014</strain>
    </source>
</reference>
<dbReference type="Pfam" id="PF00043">
    <property type="entry name" value="GST_C"/>
    <property type="match status" value="1"/>
</dbReference>
<comment type="similarity">
    <text evidence="1 2">Belongs to the GST superfamily.</text>
</comment>
<organism evidence="5 6">
    <name type="scientific">Vanrija pseudolonga</name>
    <dbReference type="NCBI Taxonomy" id="143232"/>
    <lineage>
        <taxon>Eukaryota</taxon>
        <taxon>Fungi</taxon>
        <taxon>Dikarya</taxon>
        <taxon>Basidiomycota</taxon>
        <taxon>Agaricomycotina</taxon>
        <taxon>Tremellomycetes</taxon>
        <taxon>Trichosporonales</taxon>
        <taxon>Trichosporonaceae</taxon>
        <taxon>Vanrija</taxon>
    </lineage>
</organism>
<dbReference type="PANTHER" id="PTHR44051">
    <property type="entry name" value="GLUTATHIONE S-TRANSFERASE-RELATED"/>
    <property type="match status" value="1"/>
</dbReference>
<proteinExistence type="inferred from homology"/>
<dbReference type="RefSeq" id="XP_062629019.1">
    <property type="nucleotide sequence ID" value="XM_062773035.1"/>
</dbReference>
<feature type="domain" description="GST C-terminal" evidence="4">
    <location>
        <begin position="111"/>
        <end position="241"/>
    </location>
</feature>
<accession>A0AAF0YAP2</accession>
<dbReference type="PANTHER" id="PTHR44051:SF21">
    <property type="entry name" value="GLUTATHIONE S-TRANSFERASE FAMILY PROTEIN"/>
    <property type="match status" value="1"/>
</dbReference>
<protein>
    <submittedName>
        <fullName evidence="5">Glutathione S-transferase Z1</fullName>
    </submittedName>
</protein>
<dbReference type="Gene3D" id="3.40.30.10">
    <property type="entry name" value="Glutaredoxin"/>
    <property type="match status" value="1"/>
</dbReference>
<dbReference type="InterPro" id="IPR040079">
    <property type="entry name" value="Glutathione_S-Trfase"/>
</dbReference>
<dbReference type="AlphaFoldDB" id="A0AAF0YAP2"/>
<evidence type="ECO:0000256" key="2">
    <source>
        <dbReference type="RuleBase" id="RU003494"/>
    </source>
</evidence>
<sequence length="253" mass="28398">MTKYILYGWHNCASASIRWILAELGVAYEYRLVNLARGVEEQRDPSFRALNPKGRVPILLIGDEHEPLSESGAIAFYLGESHPDAGLLPAVGTPGRNKFLETYTFVINSHLPVMRDWLQVIREVEDGPLQAAVAKGGALPVPLASDAAEVRGIRKLALRRLVANLGVLEAELADHDYLAFRDSPSVIDFVFTITTTWEPFIHQLIANKFPNLKAYRERMHARPTWAPLAIEEKVAEDLGPLRDWEQEYAAFLQ</sequence>
<dbReference type="Pfam" id="PF02798">
    <property type="entry name" value="GST_N"/>
    <property type="match status" value="1"/>
</dbReference>
<name>A0AAF0YAP2_9TREE</name>
<dbReference type="SUPFAM" id="SSF47616">
    <property type="entry name" value="GST C-terminal domain-like"/>
    <property type="match status" value="1"/>
</dbReference>
<dbReference type="GeneID" id="87809687"/>
<evidence type="ECO:0000313" key="5">
    <source>
        <dbReference type="EMBL" id="WOO82987.1"/>
    </source>
</evidence>
<feature type="domain" description="GST N-terminal" evidence="3">
    <location>
        <begin position="1"/>
        <end position="86"/>
    </location>
</feature>
<dbReference type="EMBL" id="CP086717">
    <property type="protein sequence ID" value="WOO82987.1"/>
    <property type="molecule type" value="Genomic_DNA"/>
</dbReference>
<dbReference type="CDD" id="cd03057">
    <property type="entry name" value="GST_N_Beta"/>
    <property type="match status" value="1"/>
</dbReference>
<dbReference type="PROSITE" id="PS50404">
    <property type="entry name" value="GST_NTER"/>
    <property type="match status" value="1"/>
</dbReference>
<gene>
    <name evidence="5" type="primary">GSTZ1</name>
    <name evidence="5" type="ORF">LOC62_04G006465</name>
</gene>
<dbReference type="Proteomes" id="UP000827549">
    <property type="component" value="Chromosome 4"/>
</dbReference>
<keyword evidence="6" id="KW-1185">Reference proteome</keyword>
<dbReference type="InterPro" id="IPR036249">
    <property type="entry name" value="Thioredoxin-like_sf"/>
</dbReference>
<dbReference type="InterPro" id="IPR004045">
    <property type="entry name" value="Glutathione_S-Trfase_N"/>
</dbReference>
<dbReference type="SFLD" id="SFLDS00019">
    <property type="entry name" value="Glutathione_Transferase_(cytos"/>
    <property type="match status" value="1"/>
</dbReference>
<dbReference type="InterPro" id="IPR004046">
    <property type="entry name" value="GST_C"/>
</dbReference>
<dbReference type="InterPro" id="IPR010987">
    <property type="entry name" value="Glutathione-S-Trfase_C-like"/>
</dbReference>
<dbReference type="SFLD" id="SFLDG00358">
    <property type="entry name" value="Main_(cytGST)"/>
    <property type="match status" value="1"/>
</dbReference>
<dbReference type="Gene3D" id="1.20.1050.10">
    <property type="match status" value="1"/>
</dbReference>
<evidence type="ECO:0000256" key="1">
    <source>
        <dbReference type="ARBA" id="ARBA00007409"/>
    </source>
</evidence>
<evidence type="ECO:0000313" key="6">
    <source>
        <dbReference type="Proteomes" id="UP000827549"/>
    </source>
</evidence>
<evidence type="ECO:0000259" key="4">
    <source>
        <dbReference type="PROSITE" id="PS50405"/>
    </source>
</evidence>
<dbReference type="PROSITE" id="PS50405">
    <property type="entry name" value="GST_CTER"/>
    <property type="match status" value="1"/>
</dbReference>
<evidence type="ECO:0000259" key="3">
    <source>
        <dbReference type="PROSITE" id="PS50404"/>
    </source>
</evidence>
<dbReference type="SUPFAM" id="SSF52833">
    <property type="entry name" value="Thioredoxin-like"/>
    <property type="match status" value="1"/>
</dbReference>
<dbReference type="InterPro" id="IPR036282">
    <property type="entry name" value="Glutathione-S-Trfase_C_sf"/>
</dbReference>